<comment type="subcellular location">
    <subcellularLocation>
        <location evidence="1 3">Nucleus</location>
    </subcellularLocation>
</comment>
<dbReference type="Pfam" id="PF06203">
    <property type="entry name" value="CCT"/>
    <property type="match status" value="1"/>
</dbReference>
<keyword evidence="2 3" id="KW-0539">Nucleus</keyword>
<protein>
    <recommendedName>
        <fullName evidence="5">CCT domain-containing protein</fullName>
    </recommendedName>
</protein>
<gene>
    <name evidence="6" type="ORF">TEA_004463</name>
</gene>
<organism evidence="6 7">
    <name type="scientific">Camellia sinensis var. sinensis</name>
    <name type="common">China tea</name>
    <dbReference type="NCBI Taxonomy" id="542762"/>
    <lineage>
        <taxon>Eukaryota</taxon>
        <taxon>Viridiplantae</taxon>
        <taxon>Streptophyta</taxon>
        <taxon>Embryophyta</taxon>
        <taxon>Tracheophyta</taxon>
        <taxon>Spermatophyta</taxon>
        <taxon>Magnoliopsida</taxon>
        <taxon>eudicotyledons</taxon>
        <taxon>Gunneridae</taxon>
        <taxon>Pentapetalae</taxon>
        <taxon>asterids</taxon>
        <taxon>Ericales</taxon>
        <taxon>Theaceae</taxon>
        <taxon>Camellia</taxon>
    </lineage>
</organism>
<evidence type="ECO:0000259" key="5">
    <source>
        <dbReference type="PROSITE" id="PS51017"/>
    </source>
</evidence>
<dbReference type="GO" id="GO:0005634">
    <property type="term" value="C:nucleus"/>
    <property type="evidence" value="ECO:0007669"/>
    <property type="project" value="UniProtKB-SubCell"/>
</dbReference>
<dbReference type="InterPro" id="IPR010402">
    <property type="entry name" value="CCT_domain"/>
</dbReference>
<evidence type="ECO:0000313" key="7">
    <source>
        <dbReference type="Proteomes" id="UP000306102"/>
    </source>
</evidence>
<feature type="region of interest" description="Disordered" evidence="4">
    <location>
        <begin position="207"/>
        <end position="228"/>
    </location>
</feature>
<sequence>MYGPNNNTHSLFGYTTSPDCAANFPLLDVTANGYLDAATETVAPTLKSEVGYMSSGCSSYGSGSSGTNGCYSGLTPRQSLMQRSVSTQSLRKNNSNGVRQVLPAADLLDWETSQVRRVFSAGDLQGFNVGQHYHRSEESSLSPLSSEISIIEGMSKAYPYSPEEKKERIERYRSKRNQRNFNKKIKYECRKTLADSRPRIRGRFAKNDEVGKSSQNQLSHMGIEEDDEDDSNWINFLDSFSASLIP</sequence>
<comment type="caution">
    <text evidence="6">The sequence shown here is derived from an EMBL/GenBank/DDBJ whole genome shotgun (WGS) entry which is preliminary data.</text>
</comment>
<dbReference type="InterPro" id="IPR045281">
    <property type="entry name" value="CONSTANS-like"/>
</dbReference>
<accession>A0A4V3WIU3</accession>
<feature type="domain" description="CCT" evidence="5">
    <location>
        <begin position="165"/>
        <end position="207"/>
    </location>
</feature>
<reference evidence="6 7" key="1">
    <citation type="journal article" date="2018" name="Proc. Natl. Acad. Sci. U.S.A.">
        <title>Draft genome sequence of Camellia sinensis var. sinensis provides insights into the evolution of the tea genome and tea quality.</title>
        <authorList>
            <person name="Wei C."/>
            <person name="Yang H."/>
            <person name="Wang S."/>
            <person name="Zhao J."/>
            <person name="Liu C."/>
            <person name="Gao L."/>
            <person name="Xia E."/>
            <person name="Lu Y."/>
            <person name="Tai Y."/>
            <person name="She G."/>
            <person name="Sun J."/>
            <person name="Cao H."/>
            <person name="Tong W."/>
            <person name="Gao Q."/>
            <person name="Li Y."/>
            <person name="Deng W."/>
            <person name="Jiang X."/>
            <person name="Wang W."/>
            <person name="Chen Q."/>
            <person name="Zhang S."/>
            <person name="Li H."/>
            <person name="Wu J."/>
            <person name="Wang P."/>
            <person name="Li P."/>
            <person name="Shi C."/>
            <person name="Zheng F."/>
            <person name="Jian J."/>
            <person name="Huang B."/>
            <person name="Shan D."/>
            <person name="Shi M."/>
            <person name="Fang C."/>
            <person name="Yue Y."/>
            <person name="Li F."/>
            <person name="Li D."/>
            <person name="Wei S."/>
            <person name="Han B."/>
            <person name="Jiang C."/>
            <person name="Yin Y."/>
            <person name="Xia T."/>
            <person name="Zhang Z."/>
            <person name="Bennetzen J.L."/>
            <person name="Zhao S."/>
            <person name="Wan X."/>
        </authorList>
    </citation>
    <scope>NUCLEOTIDE SEQUENCE [LARGE SCALE GENOMIC DNA]</scope>
    <source>
        <strain evidence="7">cv. Shuchazao</strain>
        <tissue evidence="6">Leaf</tissue>
    </source>
</reference>
<evidence type="ECO:0000256" key="1">
    <source>
        <dbReference type="ARBA" id="ARBA00004123"/>
    </source>
</evidence>
<dbReference type="GO" id="GO:0009909">
    <property type="term" value="P:regulation of flower development"/>
    <property type="evidence" value="ECO:0007669"/>
    <property type="project" value="InterPro"/>
</dbReference>
<dbReference type="STRING" id="542762.A0A4V3WIU3"/>
<dbReference type="PANTHER" id="PTHR31319">
    <property type="entry name" value="ZINC FINGER PROTEIN CONSTANS-LIKE 4"/>
    <property type="match status" value="1"/>
</dbReference>
<dbReference type="EMBL" id="SDRB02013741">
    <property type="protein sequence ID" value="THF94236.1"/>
    <property type="molecule type" value="Genomic_DNA"/>
</dbReference>
<name>A0A4V3WIU3_CAMSN</name>
<proteinExistence type="predicted"/>
<dbReference type="Proteomes" id="UP000306102">
    <property type="component" value="Unassembled WGS sequence"/>
</dbReference>
<dbReference type="PANTHER" id="PTHR31319:SF114">
    <property type="entry name" value="OS12G0262400 PROTEIN"/>
    <property type="match status" value="1"/>
</dbReference>
<dbReference type="PROSITE" id="PS51017">
    <property type="entry name" value="CCT"/>
    <property type="match status" value="1"/>
</dbReference>
<dbReference type="GO" id="GO:0003700">
    <property type="term" value="F:DNA-binding transcription factor activity"/>
    <property type="evidence" value="ECO:0007669"/>
    <property type="project" value="TreeGrafter"/>
</dbReference>
<evidence type="ECO:0000256" key="4">
    <source>
        <dbReference type="SAM" id="MobiDB-lite"/>
    </source>
</evidence>
<evidence type="ECO:0000313" key="6">
    <source>
        <dbReference type="EMBL" id="THF94236.1"/>
    </source>
</evidence>
<keyword evidence="7" id="KW-1185">Reference proteome</keyword>
<dbReference type="AlphaFoldDB" id="A0A4V3WIU3"/>
<evidence type="ECO:0000256" key="3">
    <source>
        <dbReference type="PROSITE-ProRule" id="PRU00357"/>
    </source>
</evidence>
<evidence type="ECO:0000256" key="2">
    <source>
        <dbReference type="ARBA" id="ARBA00023242"/>
    </source>
</evidence>